<dbReference type="InterPro" id="IPR032248">
    <property type="entry name" value="DUF4823"/>
</dbReference>
<accession>A0A5C7W539</accession>
<gene>
    <name evidence="1" type="ORF">E6Q69_08685</name>
</gene>
<sequence>MDSTRLVRDADNGGLPERASYYVALPEDGMYGAKQYPGSGKMTSAIIRHSLQTHKQKAVAANRVEDQEQALQSARLGGHDYLVLPTLLHWEDRATEWNFMRDKVQVRIEVVDVFSGQVADSAVVEGKSGIVTLGGDHPQDLLPEPIDDYLQSLLKP</sequence>
<dbReference type="EMBL" id="SSFO01000146">
    <property type="protein sequence ID" value="TXI32540.1"/>
    <property type="molecule type" value="Genomic_DNA"/>
</dbReference>
<evidence type="ECO:0000313" key="2">
    <source>
        <dbReference type="Proteomes" id="UP000321110"/>
    </source>
</evidence>
<proteinExistence type="predicted"/>
<evidence type="ECO:0000313" key="1">
    <source>
        <dbReference type="EMBL" id="TXI32540.1"/>
    </source>
</evidence>
<dbReference type="Proteomes" id="UP000321110">
    <property type="component" value="Unassembled WGS sequence"/>
</dbReference>
<name>A0A5C7W539_AQUAC</name>
<protein>
    <submittedName>
        <fullName evidence="1">DUF4823 domain-containing protein</fullName>
    </submittedName>
</protein>
<dbReference type="AlphaFoldDB" id="A0A5C7W539"/>
<reference evidence="1 2" key="1">
    <citation type="submission" date="2018-09" db="EMBL/GenBank/DDBJ databases">
        <title>Metagenome Assembled Genomes from an Advanced Water Purification Facility.</title>
        <authorList>
            <person name="Stamps B.W."/>
            <person name="Spear J.R."/>
        </authorList>
    </citation>
    <scope>NUCLEOTIDE SEQUENCE [LARGE SCALE GENOMIC DNA]</scope>
    <source>
        <strain evidence="1">Bin_52_1</strain>
    </source>
</reference>
<organism evidence="1 2">
    <name type="scientific">Aquipseudomonas alcaligenes</name>
    <name type="common">Pseudomonas alcaligenes</name>
    <dbReference type="NCBI Taxonomy" id="43263"/>
    <lineage>
        <taxon>Bacteria</taxon>
        <taxon>Pseudomonadati</taxon>
        <taxon>Pseudomonadota</taxon>
        <taxon>Gammaproteobacteria</taxon>
        <taxon>Pseudomonadales</taxon>
        <taxon>Pseudomonadaceae</taxon>
        <taxon>Aquipseudomonas</taxon>
    </lineage>
</organism>
<dbReference type="Pfam" id="PF16105">
    <property type="entry name" value="DUF4823"/>
    <property type="match status" value="1"/>
</dbReference>
<comment type="caution">
    <text evidence="1">The sequence shown here is derived from an EMBL/GenBank/DDBJ whole genome shotgun (WGS) entry which is preliminary data.</text>
</comment>